<dbReference type="Gene3D" id="3.30.160.810">
    <property type="match status" value="1"/>
</dbReference>
<dbReference type="PANTHER" id="PTHR11229">
    <property type="entry name" value="50S RIBOSOMAL PROTEIN L3"/>
    <property type="match status" value="1"/>
</dbReference>
<dbReference type="Gene3D" id="2.40.30.10">
    <property type="entry name" value="Translation factors"/>
    <property type="match status" value="1"/>
</dbReference>
<sequence length="204" mass="22145">MNSIIGEKIGMTQIYLPNGKSIPVTVVKVGPCEVIQVKTKEKDRYSAVQLGYGIVKPVSLNKPLRGHFQKYSQNTYRTIREVVILGDPPPSGSIYGADFFKPGELVSATGMTKGKGFAGVMKRHHFRGGDATHGSMFHREPGSIGSSAYPSRVLKNKKLPGHMGHKKVTIKNLEVVEVKAEANLVLLKGAVPGHPGTILVFKKD</sequence>
<evidence type="ECO:0000256" key="5">
    <source>
        <dbReference type="ARBA" id="ARBA00023274"/>
    </source>
</evidence>
<evidence type="ECO:0000256" key="7">
    <source>
        <dbReference type="HAMAP-Rule" id="MF_01325"/>
    </source>
</evidence>
<dbReference type="GO" id="GO:0003735">
    <property type="term" value="F:structural constituent of ribosome"/>
    <property type="evidence" value="ECO:0007669"/>
    <property type="project" value="UniProtKB-UniRule"/>
</dbReference>
<keyword evidence="4 7" id="KW-0689">Ribosomal protein</keyword>
<evidence type="ECO:0000256" key="3">
    <source>
        <dbReference type="ARBA" id="ARBA00022884"/>
    </source>
</evidence>
<organism evidence="8 9">
    <name type="scientific">Leptospirillum ferrodiazotrophum</name>
    <dbReference type="NCBI Taxonomy" id="412449"/>
    <lineage>
        <taxon>Bacteria</taxon>
        <taxon>Pseudomonadati</taxon>
        <taxon>Nitrospirota</taxon>
        <taxon>Nitrospiria</taxon>
        <taxon>Nitrospirales</taxon>
        <taxon>Nitrospiraceae</taxon>
        <taxon>Leptospirillum</taxon>
    </lineage>
</organism>
<dbReference type="GO" id="GO:0019843">
    <property type="term" value="F:rRNA binding"/>
    <property type="evidence" value="ECO:0007669"/>
    <property type="project" value="UniProtKB-UniRule"/>
</dbReference>
<evidence type="ECO:0000313" key="9">
    <source>
        <dbReference type="Proteomes" id="UP000009374"/>
    </source>
</evidence>
<dbReference type="HAMAP" id="MF_01325_B">
    <property type="entry name" value="Ribosomal_uL3_B"/>
    <property type="match status" value="1"/>
</dbReference>
<keyword evidence="5 7" id="KW-0687">Ribonucleoprotein</keyword>
<evidence type="ECO:0000313" key="8">
    <source>
        <dbReference type="EMBL" id="EES53056.1"/>
    </source>
</evidence>
<dbReference type="PANTHER" id="PTHR11229:SF16">
    <property type="entry name" value="LARGE RIBOSOMAL SUBUNIT PROTEIN UL3C"/>
    <property type="match status" value="1"/>
</dbReference>
<keyword evidence="9" id="KW-1185">Reference proteome</keyword>
<comment type="function">
    <text evidence="7">One of the primary rRNA binding proteins, it binds directly near the 3'-end of the 23S rRNA, where it nucleates assembly of the 50S subunit.</text>
</comment>
<dbReference type="NCBIfam" id="TIGR03625">
    <property type="entry name" value="L3_bact"/>
    <property type="match status" value="1"/>
</dbReference>
<evidence type="ECO:0000256" key="2">
    <source>
        <dbReference type="ARBA" id="ARBA00022730"/>
    </source>
</evidence>
<name>C6HWF5_9BACT</name>
<dbReference type="GO" id="GO:0006412">
    <property type="term" value="P:translation"/>
    <property type="evidence" value="ECO:0007669"/>
    <property type="project" value="UniProtKB-UniRule"/>
</dbReference>
<comment type="subunit">
    <text evidence="7">Part of the 50S ribosomal subunit. Forms a cluster with proteins L14 and L19.</text>
</comment>
<dbReference type="GO" id="GO:0022625">
    <property type="term" value="C:cytosolic large ribosomal subunit"/>
    <property type="evidence" value="ECO:0007669"/>
    <property type="project" value="TreeGrafter"/>
</dbReference>
<accession>C6HWF5</accession>
<keyword evidence="2 7" id="KW-0699">rRNA-binding</keyword>
<reference evidence="8 9" key="1">
    <citation type="journal article" date="2009" name="Appl. Environ. Microbiol.">
        <title>Community genomic and proteomic analyses of chemoautotrophic iron-oxidizing "Leptospirillum rubarum" (Group II) and "Leptospirillum ferrodiazotrophum" (Group III) bacteria in acid mine drainage biofilms.</title>
        <authorList>
            <person name="Goltsman D.S."/>
            <person name="Denef V.J."/>
            <person name="Singer S.W."/>
            <person name="VerBerkmoes N.C."/>
            <person name="Lefsrud M."/>
            <person name="Mueller R.S."/>
            <person name="Dick G.J."/>
            <person name="Sun C.L."/>
            <person name="Wheeler K.E."/>
            <person name="Zemla A."/>
            <person name="Baker B.J."/>
            <person name="Hauser L."/>
            <person name="Land M."/>
            <person name="Shah M.B."/>
            <person name="Thelen M.P."/>
            <person name="Hettich R.L."/>
            <person name="Banfield J.F."/>
        </authorList>
    </citation>
    <scope>NUCLEOTIDE SEQUENCE [LARGE SCALE GENOMIC DNA]</scope>
</reference>
<dbReference type="Pfam" id="PF00297">
    <property type="entry name" value="Ribosomal_L3"/>
    <property type="match status" value="1"/>
</dbReference>
<keyword evidence="3 7" id="KW-0694">RNA-binding</keyword>
<dbReference type="AlphaFoldDB" id="C6HWF5"/>
<proteinExistence type="inferred from homology"/>
<dbReference type="InterPro" id="IPR009000">
    <property type="entry name" value="Transl_B-barrel_sf"/>
</dbReference>
<gene>
    <name evidence="7" type="primary">rplC</name>
    <name evidence="8" type="ORF">UBAL3_80420006</name>
</gene>
<dbReference type="SUPFAM" id="SSF50447">
    <property type="entry name" value="Translation proteins"/>
    <property type="match status" value="1"/>
</dbReference>
<dbReference type="InterPro" id="IPR019927">
    <property type="entry name" value="Ribosomal_uL3_bac/org-type"/>
</dbReference>
<dbReference type="EMBL" id="GG693869">
    <property type="protein sequence ID" value="EES53056.1"/>
    <property type="molecule type" value="Genomic_DNA"/>
</dbReference>
<comment type="similarity">
    <text evidence="1 7">Belongs to the universal ribosomal protein uL3 family.</text>
</comment>
<dbReference type="FunFam" id="2.40.30.10:FF:000004">
    <property type="entry name" value="50S ribosomal protein L3"/>
    <property type="match status" value="1"/>
</dbReference>
<protein>
    <recommendedName>
        <fullName evidence="6 7">Large ribosomal subunit protein uL3</fullName>
    </recommendedName>
</protein>
<evidence type="ECO:0000256" key="6">
    <source>
        <dbReference type="ARBA" id="ARBA00035243"/>
    </source>
</evidence>
<dbReference type="InterPro" id="IPR000597">
    <property type="entry name" value="Ribosomal_uL3"/>
</dbReference>
<dbReference type="Proteomes" id="UP000009374">
    <property type="component" value="Unassembled WGS sequence"/>
</dbReference>
<evidence type="ECO:0000256" key="4">
    <source>
        <dbReference type="ARBA" id="ARBA00022980"/>
    </source>
</evidence>
<evidence type="ECO:0000256" key="1">
    <source>
        <dbReference type="ARBA" id="ARBA00006540"/>
    </source>
</evidence>